<evidence type="ECO:0000313" key="2">
    <source>
        <dbReference type="Proteomes" id="UP000094444"/>
    </source>
</evidence>
<sequence length="93" mass="10616">MAGETPYYRPRPPGQGYDFNVTPWTTTLYSNSEFELPARKISMAVRCLSQDNVSPLSQVWLVEPNLEVQTLEALKITRLGVVKIRRKSQKFDG</sequence>
<gene>
    <name evidence="1" type="ORF">DHEL01_v211936</name>
</gene>
<accession>A0A2P5HHE0</accession>
<reference evidence="1" key="1">
    <citation type="submission" date="2017-09" db="EMBL/GenBank/DDBJ databases">
        <title>Polyketide synthases of a Diaporthe helianthi virulent isolate.</title>
        <authorList>
            <person name="Baroncelli R."/>
        </authorList>
    </citation>
    <scope>NUCLEOTIDE SEQUENCE [LARGE SCALE GENOMIC DNA]</scope>
    <source>
        <strain evidence="1">7/96</strain>
    </source>
</reference>
<dbReference type="EMBL" id="MAVT02002083">
    <property type="protein sequence ID" value="POS69668.1"/>
    <property type="molecule type" value="Genomic_DNA"/>
</dbReference>
<comment type="caution">
    <text evidence="1">The sequence shown here is derived from an EMBL/GenBank/DDBJ whole genome shotgun (WGS) entry which is preliminary data.</text>
</comment>
<protein>
    <submittedName>
        <fullName evidence="1">Uncharacterized protein</fullName>
    </submittedName>
</protein>
<evidence type="ECO:0000313" key="1">
    <source>
        <dbReference type="EMBL" id="POS69668.1"/>
    </source>
</evidence>
<dbReference type="AlphaFoldDB" id="A0A2P5HHE0"/>
<keyword evidence="2" id="KW-1185">Reference proteome</keyword>
<dbReference type="Proteomes" id="UP000094444">
    <property type="component" value="Unassembled WGS sequence"/>
</dbReference>
<name>A0A2P5HHE0_DIAHE</name>
<dbReference type="InParanoid" id="A0A2P5HHE0"/>
<organism evidence="1 2">
    <name type="scientific">Diaporthe helianthi</name>
    <dbReference type="NCBI Taxonomy" id="158607"/>
    <lineage>
        <taxon>Eukaryota</taxon>
        <taxon>Fungi</taxon>
        <taxon>Dikarya</taxon>
        <taxon>Ascomycota</taxon>
        <taxon>Pezizomycotina</taxon>
        <taxon>Sordariomycetes</taxon>
        <taxon>Sordariomycetidae</taxon>
        <taxon>Diaporthales</taxon>
        <taxon>Diaporthaceae</taxon>
        <taxon>Diaporthe</taxon>
    </lineage>
</organism>
<proteinExistence type="predicted"/>